<dbReference type="InterPro" id="IPR001518">
    <property type="entry name" value="Arginosuc_synth"/>
</dbReference>
<dbReference type="InterPro" id="IPR048267">
    <property type="entry name" value="Arginosuc_syn_N"/>
</dbReference>
<evidence type="ECO:0000259" key="8">
    <source>
        <dbReference type="Pfam" id="PF00764"/>
    </source>
</evidence>
<evidence type="ECO:0000256" key="7">
    <source>
        <dbReference type="ARBA" id="ARBA00022840"/>
    </source>
</evidence>
<dbReference type="InterPro" id="IPR014729">
    <property type="entry name" value="Rossmann-like_a/b/a_fold"/>
</dbReference>
<dbReference type="InterPro" id="IPR048268">
    <property type="entry name" value="Arginosuc_syn_C"/>
</dbReference>
<dbReference type="Gene3D" id="3.90.1260.10">
    <property type="entry name" value="Argininosuccinate synthetase, chain A, domain 2"/>
    <property type="match status" value="1"/>
</dbReference>
<dbReference type="Gene3D" id="3.40.50.620">
    <property type="entry name" value="HUPs"/>
    <property type="match status" value="1"/>
</dbReference>
<dbReference type="SUPFAM" id="SSF69864">
    <property type="entry name" value="Argininosuccinate synthetase, C-terminal domain"/>
    <property type="match status" value="1"/>
</dbReference>
<evidence type="ECO:0000259" key="9">
    <source>
        <dbReference type="Pfam" id="PF20979"/>
    </source>
</evidence>
<protein>
    <recommendedName>
        <fullName evidence="2">argininosuccinate synthase</fullName>
        <ecNumber evidence="2">6.3.4.5</ecNumber>
    </recommendedName>
</protein>
<reference evidence="11" key="1">
    <citation type="journal article" date="2019" name="Int. J. Syst. Evol. Microbiol.">
        <title>The Global Catalogue of Microorganisms (GCM) 10K type strain sequencing project: providing services to taxonomists for standard genome sequencing and annotation.</title>
        <authorList>
            <consortium name="The Broad Institute Genomics Platform"/>
            <consortium name="The Broad Institute Genome Sequencing Center for Infectious Disease"/>
            <person name="Wu L."/>
            <person name="Ma J."/>
        </authorList>
    </citation>
    <scope>NUCLEOTIDE SEQUENCE [LARGE SCALE GENOMIC DNA]</scope>
    <source>
        <strain evidence="11">CCUG 56401</strain>
    </source>
</reference>
<evidence type="ECO:0000313" key="10">
    <source>
        <dbReference type="EMBL" id="MFD0923036.1"/>
    </source>
</evidence>
<comment type="pathway">
    <text evidence="1">Amino-acid biosynthesis; L-arginine biosynthesis; L-arginine from L-ornithine and carbamoyl phosphate: step 2/3.</text>
</comment>
<comment type="caution">
    <text evidence="10">The sequence shown here is derived from an EMBL/GenBank/DDBJ whole genome shotgun (WGS) entry which is preliminary data.</text>
</comment>
<keyword evidence="11" id="KW-1185">Reference proteome</keyword>
<feature type="domain" description="Arginosuccinate synthase C-terminal" evidence="9">
    <location>
        <begin position="175"/>
        <end position="330"/>
    </location>
</feature>
<dbReference type="InterPro" id="IPR024074">
    <property type="entry name" value="AS_cat/multimer_dom_body"/>
</dbReference>
<accession>A0ABW3G2C7</accession>
<evidence type="ECO:0000313" key="11">
    <source>
        <dbReference type="Proteomes" id="UP001597018"/>
    </source>
</evidence>
<keyword evidence="5" id="KW-0028">Amino-acid biosynthesis</keyword>
<evidence type="ECO:0000256" key="5">
    <source>
        <dbReference type="ARBA" id="ARBA00022605"/>
    </source>
</evidence>
<dbReference type="PANTHER" id="PTHR11587">
    <property type="entry name" value="ARGININOSUCCINATE SYNTHASE"/>
    <property type="match status" value="1"/>
</dbReference>
<sequence>MNDRVVLGYHGGPDASAAIGWFVERTGAEVVAVIVDVGQGGEAPDVLRGRALECGAADAVVVDARDEFAERHCLPALRADALDADGSPLVSALSWPLVAEHLTDAARKSGADAVAPACAAERPRFASGIGALAPDLRIVSPELTREEAMSWAADRGLPVAAKSSCPVHQNAWGRWAETGTAEPCDPDEVVITFDRGVPVALDGETVTFFQAVRELNRRAGAQGVGRFDGGRTGAIREAPGAVALISAHRELEDLTLERDLARFKRTASRRWSELVRDGLWFSPLKEALDAFIEHTQQHVSGEVRLVLHAGRAVVTGRRSEESLHDFPLAS</sequence>
<evidence type="ECO:0000256" key="6">
    <source>
        <dbReference type="ARBA" id="ARBA00022741"/>
    </source>
</evidence>
<keyword evidence="6" id="KW-0547">Nucleotide-binding</keyword>
<keyword evidence="4" id="KW-0436">Ligase</keyword>
<dbReference type="Pfam" id="PF20979">
    <property type="entry name" value="Arginosuc_syn_C"/>
    <property type="match status" value="1"/>
</dbReference>
<dbReference type="EMBL" id="JBHTIW010000027">
    <property type="protein sequence ID" value="MFD0923036.1"/>
    <property type="molecule type" value="Genomic_DNA"/>
</dbReference>
<proteinExistence type="predicted"/>
<dbReference type="EC" id="6.3.4.5" evidence="2"/>
<keyword evidence="7" id="KW-0067">ATP-binding</keyword>
<keyword evidence="3" id="KW-0055">Arginine biosynthesis</keyword>
<dbReference type="PANTHER" id="PTHR11587:SF2">
    <property type="entry name" value="ARGININOSUCCINATE SYNTHASE"/>
    <property type="match status" value="1"/>
</dbReference>
<evidence type="ECO:0000256" key="4">
    <source>
        <dbReference type="ARBA" id="ARBA00022598"/>
    </source>
</evidence>
<dbReference type="Proteomes" id="UP001597018">
    <property type="component" value="Unassembled WGS sequence"/>
</dbReference>
<gene>
    <name evidence="10" type="ORF">ACFQ16_25100</name>
</gene>
<dbReference type="RefSeq" id="WP_263252236.1">
    <property type="nucleotide sequence ID" value="NZ_BAABLT010000030.1"/>
</dbReference>
<evidence type="ECO:0000256" key="3">
    <source>
        <dbReference type="ARBA" id="ARBA00022571"/>
    </source>
</evidence>
<organism evidence="10 11">
    <name type="scientific">Saccharopolyspora rosea</name>
    <dbReference type="NCBI Taxonomy" id="524884"/>
    <lineage>
        <taxon>Bacteria</taxon>
        <taxon>Bacillati</taxon>
        <taxon>Actinomycetota</taxon>
        <taxon>Actinomycetes</taxon>
        <taxon>Pseudonocardiales</taxon>
        <taxon>Pseudonocardiaceae</taxon>
        <taxon>Saccharopolyspora</taxon>
    </lineage>
</organism>
<dbReference type="Pfam" id="PF00764">
    <property type="entry name" value="Arginosuc_synth"/>
    <property type="match status" value="1"/>
</dbReference>
<dbReference type="SUPFAM" id="SSF52402">
    <property type="entry name" value="Adenine nucleotide alpha hydrolases-like"/>
    <property type="match status" value="1"/>
</dbReference>
<name>A0ABW3G2C7_9PSEU</name>
<evidence type="ECO:0000256" key="1">
    <source>
        <dbReference type="ARBA" id="ARBA00004967"/>
    </source>
</evidence>
<evidence type="ECO:0000256" key="2">
    <source>
        <dbReference type="ARBA" id="ARBA00012286"/>
    </source>
</evidence>
<feature type="domain" description="Arginosuccinate synthase-like N-terminal" evidence="8">
    <location>
        <begin position="4"/>
        <end position="158"/>
    </location>
</feature>